<dbReference type="AlphaFoldDB" id="A0AAJ7RFW1"/>
<proteinExistence type="predicted"/>
<gene>
    <name evidence="2" type="primary">LOC107267131</name>
</gene>
<accession>A0AAJ7RFW1</accession>
<dbReference type="Proteomes" id="UP000694920">
    <property type="component" value="Unplaced"/>
</dbReference>
<organism evidence="1 2">
    <name type="scientific">Cephus cinctus</name>
    <name type="common">Wheat stem sawfly</name>
    <dbReference type="NCBI Taxonomy" id="211228"/>
    <lineage>
        <taxon>Eukaryota</taxon>
        <taxon>Metazoa</taxon>
        <taxon>Ecdysozoa</taxon>
        <taxon>Arthropoda</taxon>
        <taxon>Hexapoda</taxon>
        <taxon>Insecta</taxon>
        <taxon>Pterygota</taxon>
        <taxon>Neoptera</taxon>
        <taxon>Endopterygota</taxon>
        <taxon>Hymenoptera</taxon>
        <taxon>Cephoidea</taxon>
        <taxon>Cephidae</taxon>
        <taxon>Cephus</taxon>
    </lineage>
</organism>
<evidence type="ECO:0000313" key="2">
    <source>
        <dbReference type="RefSeq" id="XP_024940108.1"/>
    </source>
</evidence>
<evidence type="ECO:0000313" key="1">
    <source>
        <dbReference type="Proteomes" id="UP000694920"/>
    </source>
</evidence>
<protein>
    <submittedName>
        <fullName evidence="2">Uncharacterized protein LOC107267131 isoform X3</fullName>
    </submittedName>
</protein>
<dbReference type="GeneID" id="107267131"/>
<name>A0AAJ7RFW1_CEPCN</name>
<sequence>MKRVVSNKHRPQNNSSACFSTSKRLKIFVAFQTSEVHSTPIITGITSADAAIVE</sequence>
<dbReference type="RefSeq" id="XP_024940108.1">
    <property type="nucleotide sequence ID" value="XM_025084340.1"/>
</dbReference>
<keyword evidence="1" id="KW-1185">Reference proteome</keyword>
<reference evidence="2" key="1">
    <citation type="submission" date="2025-08" db="UniProtKB">
        <authorList>
            <consortium name="RefSeq"/>
        </authorList>
    </citation>
    <scope>IDENTIFICATION</scope>
</reference>